<dbReference type="PANTHER" id="PTHR10121">
    <property type="entry name" value="COATOMER SUBUNIT DELTA"/>
    <property type="match status" value="1"/>
</dbReference>
<keyword evidence="8" id="KW-1185">Reference proteome</keyword>
<keyword evidence="5" id="KW-0931">ER-Golgi transport</keyword>
<dbReference type="PANTHER" id="PTHR10121:SF0">
    <property type="entry name" value="COATOMER SUBUNIT DELTA"/>
    <property type="match status" value="1"/>
</dbReference>
<keyword evidence="5" id="KW-0472">Membrane</keyword>
<keyword evidence="5" id="KW-0968">Cytoplasmic vesicle</keyword>
<evidence type="ECO:0000256" key="2">
    <source>
        <dbReference type="ARBA" id="ARBA00022448"/>
    </source>
</evidence>
<dbReference type="GO" id="GO:0030126">
    <property type="term" value="C:COPI vesicle coat"/>
    <property type="evidence" value="ECO:0007669"/>
    <property type="project" value="UniProtKB-UniRule"/>
</dbReference>
<evidence type="ECO:0000256" key="6">
    <source>
        <dbReference type="RuleBase" id="RU366052"/>
    </source>
</evidence>
<proteinExistence type="inferred from homology"/>
<comment type="subunit">
    <text evidence="5">Oligomeric complex that consists of at least the alpha, beta, beta', gamma, delta, epsilon and zeta subunits.</text>
</comment>
<gene>
    <name evidence="7" type="ORF">KIW84_024478</name>
</gene>
<keyword evidence="2 5" id="KW-0813">Transport</keyword>
<dbReference type="EMBL" id="JAMSHJ010000002">
    <property type="protein sequence ID" value="KAI5438766.1"/>
    <property type="molecule type" value="Genomic_DNA"/>
</dbReference>
<comment type="function">
    <text evidence="5">The coatomer is a cytosolic protein complex that binds to dilysine motifs and reversibly associates with Golgi non-clathrin-coated vesicles, which further mediate biosynthetic protein transport from the ER, via the Golgi up to the trans Golgi network. Coatomer complex is required for budding from Golgi membranes, and is essential for the retrograde Golgi-to-ER transport of dilysine-tagged proteins.</text>
</comment>
<keyword evidence="4 5" id="KW-0653">Protein transport</keyword>
<dbReference type="AlphaFoldDB" id="A0A9D4YLN5"/>
<organism evidence="7 8">
    <name type="scientific">Pisum sativum</name>
    <name type="common">Garden pea</name>
    <name type="synonym">Lathyrus oleraceus</name>
    <dbReference type="NCBI Taxonomy" id="3888"/>
    <lineage>
        <taxon>Eukaryota</taxon>
        <taxon>Viridiplantae</taxon>
        <taxon>Streptophyta</taxon>
        <taxon>Embryophyta</taxon>
        <taxon>Tracheophyta</taxon>
        <taxon>Spermatophyta</taxon>
        <taxon>Magnoliopsida</taxon>
        <taxon>eudicotyledons</taxon>
        <taxon>Gunneridae</taxon>
        <taxon>Pentapetalae</taxon>
        <taxon>rosids</taxon>
        <taxon>fabids</taxon>
        <taxon>Fabales</taxon>
        <taxon>Fabaceae</taxon>
        <taxon>Papilionoideae</taxon>
        <taxon>50 kb inversion clade</taxon>
        <taxon>NPAAA clade</taxon>
        <taxon>Hologalegina</taxon>
        <taxon>IRL clade</taxon>
        <taxon>Fabeae</taxon>
        <taxon>Lathyrus</taxon>
    </lineage>
</organism>
<evidence type="ECO:0000256" key="5">
    <source>
        <dbReference type="RuleBase" id="RU364018"/>
    </source>
</evidence>
<dbReference type="GO" id="GO:0006888">
    <property type="term" value="P:endoplasmic reticulum to Golgi vesicle-mediated transport"/>
    <property type="evidence" value="ECO:0007669"/>
    <property type="project" value="TreeGrafter"/>
</dbReference>
<keyword evidence="5" id="KW-0333">Golgi apparatus</keyword>
<reference evidence="7 8" key="1">
    <citation type="journal article" date="2022" name="Nat. Genet.">
        <title>Improved pea reference genome and pan-genome highlight genomic features and evolutionary characteristics.</title>
        <authorList>
            <person name="Yang T."/>
            <person name="Liu R."/>
            <person name="Luo Y."/>
            <person name="Hu S."/>
            <person name="Wang D."/>
            <person name="Wang C."/>
            <person name="Pandey M.K."/>
            <person name="Ge S."/>
            <person name="Xu Q."/>
            <person name="Li N."/>
            <person name="Li G."/>
            <person name="Huang Y."/>
            <person name="Saxena R.K."/>
            <person name="Ji Y."/>
            <person name="Li M."/>
            <person name="Yan X."/>
            <person name="He Y."/>
            <person name="Liu Y."/>
            <person name="Wang X."/>
            <person name="Xiang C."/>
            <person name="Varshney R.K."/>
            <person name="Ding H."/>
            <person name="Gao S."/>
            <person name="Zong X."/>
        </authorList>
    </citation>
    <scope>NUCLEOTIDE SEQUENCE [LARGE SCALE GENOMIC DNA]</scope>
    <source>
        <strain evidence="7 8">cv. Zhongwan 6</strain>
    </source>
</reference>
<protein>
    <recommendedName>
        <fullName evidence="5">Coatomer subunit delta</fullName>
    </recommendedName>
</protein>
<evidence type="ECO:0000256" key="3">
    <source>
        <dbReference type="ARBA" id="ARBA00022490"/>
    </source>
</evidence>
<evidence type="ECO:0000313" key="7">
    <source>
        <dbReference type="EMBL" id="KAI5438766.1"/>
    </source>
</evidence>
<comment type="subcellular location">
    <subcellularLocation>
        <location evidence="5 6">Cytoplasm</location>
    </subcellularLocation>
    <subcellularLocation>
        <location evidence="5 6">Cytoplasmic vesicle</location>
        <location evidence="5 6">COPI-coated vesicle membrane</location>
        <topology evidence="5 6">Peripheral membrane protein</topology>
        <orientation evidence="5 6">Cytoplasmic side</orientation>
    </subcellularLocation>
    <subcellularLocation>
        <location evidence="5 6">Golgi apparatus membrane</location>
        <topology evidence="5 6">Peripheral membrane protein</topology>
        <orientation evidence="5 6">Cytoplasmic side</orientation>
    </subcellularLocation>
</comment>
<evidence type="ECO:0000256" key="4">
    <source>
        <dbReference type="ARBA" id="ARBA00022927"/>
    </source>
</evidence>
<keyword evidence="3 5" id="KW-0963">Cytoplasm</keyword>
<sequence>MVLNLEGFRTFALESLNVALGISRRKPRKNMGYGNETYVNIEYEASSMFDLQNVVVSVAFLSLREAPFVSQIDGEWSGSKEFVILQANSSAFYPISIYFAATETFSDQKNKGTSQSSCVDFQSGYRCDLVGGRGVLSAVKLKDDGGELWMERVGLRWRRKEEDEKVFGWIVEVKVYCDDGYGVSRGGRPRWSEV</sequence>
<dbReference type="GO" id="GO:0000139">
    <property type="term" value="C:Golgi membrane"/>
    <property type="evidence" value="ECO:0007669"/>
    <property type="project" value="UniProtKB-SubCell"/>
</dbReference>
<dbReference type="GO" id="GO:0051645">
    <property type="term" value="P:Golgi localization"/>
    <property type="evidence" value="ECO:0007669"/>
    <property type="project" value="TreeGrafter"/>
</dbReference>
<comment type="similarity">
    <text evidence="1 5">Belongs to the adaptor complexes medium subunit family. Delta-COP subfamily.</text>
</comment>
<name>A0A9D4YLN5_PEA</name>
<accession>A0A9D4YLN5</accession>
<comment type="caution">
    <text evidence="7">The sequence shown here is derived from an EMBL/GenBank/DDBJ whole genome shotgun (WGS) entry which is preliminary data.</text>
</comment>
<dbReference type="Proteomes" id="UP001058974">
    <property type="component" value="Chromosome 2"/>
</dbReference>
<dbReference type="Gramene" id="Psat02G0447800-T1">
    <property type="protein sequence ID" value="KAI5438766.1"/>
    <property type="gene ID" value="KIW84_024478"/>
</dbReference>
<dbReference type="GO" id="GO:0015031">
    <property type="term" value="P:protein transport"/>
    <property type="evidence" value="ECO:0007669"/>
    <property type="project" value="UniProtKB-KW"/>
</dbReference>
<evidence type="ECO:0000256" key="1">
    <source>
        <dbReference type="ARBA" id="ARBA00010516"/>
    </source>
</evidence>
<dbReference type="GO" id="GO:0006890">
    <property type="term" value="P:retrograde vesicle-mediated transport, Golgi to endoplasmic reticulum"/>
    <property type="evidence" value="ECO:0007669"/>
    <property type="project" value="UniProtKB-UniRule"/>
</dbReference>
<dbReference type="InterPro" id="IPR027059">
    <property type="entry name" value="Coatomer_dsu"/>
</dbReference>
<evidence type="ECO:0000313" key="8">
    <source>
        <dbReference type="Proteomes" id="UP001058974"/>
    </source>
</evidence>